<keyword evidence="4" id="KW-1003">Cell membrane</keyword>
<dbReference type="PANTHER" id="PTHR22911:SF137">
    <property type="entry name" value="SOLUTE CARRIER FAMILY 35 MEMBER G2-RELATED"/>
    <property type="match status" value="1"/>
</dbReference>
<feature type="transmembrane region" description="Helical" evidence="9">
    <location>
        <begin position="267"/>
        <end position="288"/>
    </location>
</feature>
<keyword evidence="12" id="KW-1185">Reference proteome</keyword>
<sequence length="325" mass="34484">MQNEDSLKGLGLALTAYLIWGVMPLYMKALAHIPASEVIAHRVIWSVPIAAIVLWASGRTGDLRRALRSPRTLGMAAITAALISVNWGIYVWAIGAGHALDAALGYYINPLFSVLLGAIVLGERLSPAQIVALVLAAAAVIVLTVEAGRVPMVALGLTLSWGAYAYLKKSLPVEPNQGFLLEVLLLLLPALAYLGWLTATGRGHFLEGEALDSWLLFGCGAVTAGPLLIYAHGAKLLRLSTIGILQYVTPTLIFLVAVLIFNEPFGQARMIAFPMIWAALVIYSIALLRQVRARSDVQRSRAAPRTAGTDATGPQMTGGSAGPTA</sequence>
<evidence type="ECO:0000256" key="3">
    <source>
        <dbReference type="ARBA" id="ARBA00022448"/>
    </source>
</evidence>
<dbReference type="RefSeq" id="WP_377403288.1">
    <property type="nucleotide sequence ID" value="NZ_JBHTFQ010000005.1"/>
</dbReference>
<keyword evidence="5 9" id="KW-0812">Transmembrane</keyword>
<dbReference type="Proteomes" id="UP001596516">
    <property type="component" value="Unassembled WGS sequence"/>
</dbReference>
<keyword evidence="3" id="KW-0813">Transport</keyword>
<feature type="transmembrane region" description="Helical" evidence="9">
    <location>
        <begin position="70"/>
        <end position="92"/>
    </location>
</feature>
<keyword evidence="7 9" id="KW-0472">Membrane</keyword>
<feature type="transmembrane region" description="Helical" evidence="9">
    <location>
        <begin position="179"/>
        <end position="199"/>
    </location>
</feature>
<evidence type="ECO:0000256" key="8">
    <source>
        <dbReference type="SAM" id="MobiDB-lite"/>
    </source>
</evidence>
<evidence type="ECO:0000259" key="10">
    <source>
        <dbReference type="Pfam" id="PF00892"/>
    </source>
</evidence>
<evidence type="ECO:0000256" key="1">
    <source>
        <dbReference type="ARBA" id="ARBA00004651"/>
    </source>
</evidence>
<accession>A0ABW2UN18</accession>
<name>A0ABW2UN18_9RHOB</name>
<feature type="region of interest" description="Disordered" evidence="8">
    <location>
        <begin position="299"/>
        <end position="325"/>
    </location>
</feature>
<dbReference type="SUPFAM" id="SSF103481">
    <property type="entry name" value="Multidrug resistance efflux transporter EmrE"/>
    <property type="match status" value="2"/>
</dbReference>
<feature type="transmembrane region" description="Helical" evidence="9">
    <location>
        <begin position="104"/>
        <end position="121"/>
    </location>
</feature>
<keyword evidence="6 9" id="KW-1133">Transmembrane helix</keyword>
<evidence type="ECO:0000256" key="7">
    <source>
        <dbReference type="ARBA" id="ARBA00023136"/>
    </source>
</evidence>
<dbReference type="InterPro" id="IPR004626">
    <property type="entry name" value="RarD"/>
</dbReference>
<feature type="transmembrane region" description="Helical" evidence="9">
    <location>
        <begin position="128"/>
        <end position="145"/>
    </location>
</feature>
<evidence type="ECO:0000256" key="2">
    <source>
        <dbReference type="ARBA" id="ARBA00007362"/>
    </source>
</evidence>
<dbReference type="Pfam" id="PF00892">
    <property type="entry name" value="EamA"/>
    <property type="match status" value="1"/>
</dbReference>
<evidence type="ECO:0000256" key="4">
    <source>
        <dbReference type="ARBA" id="ARBA00022475"/>
    </source>
</evidence>
<dbReference type="InterPro" id="IPR037185">
    <property type="entry name" value="EmrE-like"/>
</dbReference>
<feature type="transmembrane region" description="Helical" evidence="9">
    <location>
        <begin position="39"/>
        <end position="58"/>
    </location>
</feature>
<evidence type="ECO:0000313" key="11">
    <source>
        <dbReference type="EMBL" id="MFC7704700.1"/>
    </source>
</evidence>
<feature type="transmembrane region" description="Helical" evidence="9">
    <location>
        <begin position="242"/>
        <end position="261"/>
    </location>
</feature>
<comment type="caution">
    <text evidence="11">The sequence shown here is derived from an EMBL/GenBank/DDBJ whole genome shotgun (WGS) entry which is preliminary data.</text>
</comment>
<protein>
    <submittedName>
        <fullName evidence="11">EamA family transporter RarD</fullName>
    </submittedName>
</protein>
<evidence type="ECO:0000256" key="5">
    <source>
        <dbReference type="ARBA" id="ARBA00022692"/>
    </source>
</evidence>
<dbReference type="NCBIfam" id="TIGR00688">
    <property type="entry name" value="rarD"/>
    <property type="match status" value="1"/>
</dbReference>
<dbReference type="InterPro" id="IPR000620">
    <property type="entry name" value="EamA_dom"/>
</dbReference>
<evidence type="ECO:0000256" key="9">
    <source>
        <dbReference type="SAM" id="Phobius"/>
    </source>
</evidence>
<reference evidence="12" key="1">
    <citation type="journal article" date="2019" name="Int. J. Syst. Evol. Microbiol.">
        <title>The Global Catalogue of Microorganisms (GCM) 10K type strain sequencing project: providing services to taxonomists for standard genome sequencing and annotation.</title>
        <authorList>
            <consortium name="The Broad Institute Genomics Platform"/>
            <consortium name="The Broad Institute Genome Sequencing Center for Infectious Disease"/>
            <person name="Wu L."/>
            <person name="Ma J."/>
        </authorList>
    </citation>
    <scope>NUCLEOTIDE SEQUENCE [LARGE SCALE GENOMIC DNA]</scope>
    <source>
        <strain evidence="12">CGMCC 1.12750</strain>
    </source>
</reference>
<feature type="transmembrane region" description="Helical" evidence="9">
    <location>
        <begin position="211"/>
        <end position="230"/>
    </location>
</feature>
<gene>
    <name evidence="11" type="primary">rarD</name>
    <name evidence="11" type="ORF">ACFQXB_10900</name>
</gene>
<organism evidence="11 12">
    <name type="scientific">Plastorhodobacter daqingensis</name>
    <dbReference type="NCBI Taxonomy" id="1387281"/>
    <lineage>
        <taxon>Bacteria</taxon>
        <taxon>Pseudomonadati</taxon>
        <taxon>Pseudomonadota</taxon>
        <taxon>Alphaproteobacteria</taxon>
        <taxon>Rhodobacterales</taxon>
        <taxon>Paracoccaceae</taxon>
        <taxon>Plastorhodobacter</taxon>
    </lineage>
</organism>
<evidence type="ECO:0000313" key="12">
    <source>
        <dbReference type="Proteomes" id="UP001596516"/>
    </source>
</evidence>
<proteinExistence type="inferred from homology"/>
<dbReference type="EMBL" id="JBHTFQ010000005">
    <property type="protein sequence ID" value="MFC7704700.1"/>
    <property type="molecule type" value="Genomic_DNA"/>
</dbReference>
<dbReference type="PANTHER" id="PTHR22911">
    <property type="entry name" value="ACYL-MALONYL CONDENSING ENZYME-RELATED"/>
    <property type="match status" value="1"/>
</dbReference>
<evidence type="ECO:0000256" key="6">
    <source>
        <dbReference type="ARBA" id="ARBA00022989"/>
    </source>
</evidence>
<comment type="subcellular location">
    <subcellularLocation>
        <location evidence="1">Cell membrane</location>
        <topology evidence="1">Multi-pass membrane protein</topology>
    </subcellularLocation>
</comment>
<comment type="similarity">
    <text evidence="2">Belongs to the EamA transporter family.</text>
</comment>
<feature type="domain" description="EamA" evidence="10">
    <location>
        <begin position="8"/>
        <end position="144"/>
    </location>
</feature>
<feature type="transmembrane region" description="Helical" evidence="9">
    <location>
        <begin position="151"/>
        <end position="167"/>
    </location>
</feature>
<feature type="transmembrane region" description="Helical" evidence="9">
    <location>
        <begin position="7"/>
        <end position="27"/>
    </location>
</feature>